<evidence type="ECO:0000313" key="3">
    <source>
        <dbReference type="Proteomes" id="UP001222118"/>
    </source>
</evidence>
<evidence type="ECO:0000313" key="2">
    <source>
        <dbReference type="EMBL" id="WDR05202.1"/>
    </source>
</evidence>
<accession>A0ABY7YVI8</accession>
<dbReference type="Proteomes" id="UP001222118">
    <property type="component" value="Chromosome"/>
</dbReference>
<dbReference type="RefSeq" id="WP_282210721.1">
    <property type="nucleotide sequence ID" value="NZ_CP118247.1"/>
</dbReference>
<proteinExistence type="predicted"/>
<feature type="region of interest" description="Disordered" evidence="1">
    <location>
        <begin position="58"/>
        <end position="80"/>
    </location>
</feature>
<protein>
    <submittedName>
        <fullName evidence="2">Host attachment family protein</fullName>
    </submittedName>
</protein>
<dbReference type="Pfam" id="PF18856">
    <property type="entry name" value="baeRF_family12"/>
    <property type="match status" value="1"/>
</dbReference>
<organism evidence="2 3">
    <name type="scientific">Devosia rhodophyticola</name>
    <dbReference type="NCBI Taxonomy" id="3026423"/>
    <lineage>
        <taxon>Bacteria</taxon>
        <taxon>Pseudomonadati</taxon>
        <taxon>Pseudomonadota</taxon>
        <taxon>Alphaproteobacteria</taxon>
        <taxon>Hyphomicrobiales</taxon>
        <taxon>Devosiaceae</taxon>
        <taxon>Devosia</taxon>
    </lineage>
</organism>
<reference evidence="2 3" key="1">
    <citation type="submission" date="2023-02" db="EMBL/GenBank/DDBJ databases">
        <title>Devosia chondri sp. nov., isolated from the phycosphere of marine algae.</title>
        <authorList>
            <person name="Kim J.M."/>
            <person name="Lee J.K."/>
            <person name="Choi B.J."/>
            <person name="Bayburt H."/>
            <person name="Jeon C.O."/>
        </authorList>
    </citation>
    <scope>NUCLEOTIDE SEQUENCE [LARGE SCALE GENOMIC DNA]</scope>
    <source>
        <strain evidence="2 3">G2-5</strain>
    </source>
</reference>
<gene>
    <name evidence="2" type="ORF">PSQ90_13000</name>
</gene>
<name>A0ABY7YVI8_9HYPH</name>
<keyword evidence="3" id="KW-1185">Reference proteome</keyword>
<dbReference type="EMBL" id="CP118247">
    <property type="protein sequence ID" value="WDR05202.1"/>
    <property type="molecule type" value="Genomic_DNA"/>
</dbReference>
<evidence type="ECO:0000256" key="1">
    <source>
        <dbReference type="SAM" id="MobiDB-lite"/>
    </source>
</evidence>
<sequence length="150" mass="15936">MSSSFVLLHSVKEIMMAGKNISANALVVVGTGAGAKFFRNSGGANKIALTLDSQIEAGNMADEGPSGKSPPEQSDKESMEATFSKQLANRLYAMAQRGEFDDLVLILDPGTLGEVRPLLHGEVQSRLRLELAKTLTNSSTSEIIKTLQAA</sequence>
<dbReference type="InterPro" id="IPR041374">
    <property type="entry name" value="BaeRF_family12"/>
</dbReference>